<name>A0AAV9H9A9_9PEZI</name>
<organism evidence="2 3">
    <name type="scientific">Cladorrhinum samala</name>
    <dbReference type="NCBI Taxonomy" id="585594"/>
    <lineage>
        <taxon>Eukaryota</taxon>
        <taxon>Fungi</taxon>
        <taxon>Dikarya</taxon>
        <taxon>Ascomycota</taxon>
        <taxon>Pezizomycotina</taxon>
        <taxon>Sordariomycetes</taxon>
        <taxon>Sordariomycetidae</taxon>
        <taxon>Sordariales</taxon>
        <taxon>Podosporaceae</taxon>
        <taxon>Cladorrhinum</taxon>
    </lineage>
</organism>
<comment type="caution">
    <text evidence="2">The sequence shown here is derived from an EMBL/GenBank/DDBJ whole genome shotgun (WGS) entry which is preliminary data.</text>
</comment>
<evidence type="ECO:0000256" key="1">
    <source>
        <dbReference type="SAM" id="MobiDB-lite"/>
    </source>
</evidence>
<gene>
    <name evidence="2" type="ORF">QBC42DRAFT_237694</name>
</gene>
<keyword evidence="3" id="KW-1185">Reference proteome</keyword>
<protein>
    <submittedName>
        <fullName evidence="2">Uncharacterized protein</fullName>
    </submittedName>
</protein>
<reference evidence="2" key="1">
    <citation type="journal article" date="2023" name="Mol. Phylogenet. Evol.">
        <title>Genome-scale phylogeny and comparative genomics of the fungal order Sordariales.</title>
        <authorList>
            <person name="Hensen N."/>
            <person name="Bonometti L."/>
            <person name="Westerberg I."/>
            <person name="Brannstrom I.O."/>
            <person name="Guillou S."/>
            <person name="Cros-Aarteil S."/>
            <person name="Calhoun S."/>
            <person name="Haridas S."/>
            <person name="Kuo A."/>
            <person name="Mondo S."/>
            <person name="Pangilinan J."/>
            <person name="Riley R."/>
            <person name="LaButti K."/>
            <person name="Andreopoulos B."/>
            <person name="Lipzen A."/>
            <person name="Chen C."/>
            <person name="Yan M."/>
            <person name="Daum C."/>
            <person name="Ng V."/>
            <person name="Clum A."/>
            <person name="Steindorff A."/>
            <person name="Ohm R.A."/>
            <person name="Martin F."/>
            <person name="Silar P."/>
            <person name="Natvig D.O."/>
            <person name="Lalanne C."/>
            <person name="Gautier V."/>
            <person name="Ament-Velasquez S.L."/>
            <person name="Kruys A."/>
            <person name="Hutchinson M.I."/>
            <person name="Powell A.J."/>
            <person name="Barry K."/>
            <person name="Miller A.N."/>
            <person name="Grigoriev I.V."/>
            <person name="Debuchy R."/>
            <person name="Gladieux P."/>
            <person name="Hiltunen Thoren M."/>
            <person name="Johannesson H."/>
        </authorList>
    </citation>
    <scope>NUCLEOTIDE SEQUENCE</scope>
    <source>
        <strain evidence="2">PSN324</strain>
    </source>
</reference>
<dbReference type="Proteomes" id="UP001321749">
    <property type="component" value="Unassembled WGS sequence"/>
</dbReference>
<dbReference type="PANTHER" id="PTHR40635:SF1">
    <property type="match status" value="1"/>
</dbReference>
<feature type="region of interest" description="Disordered" evidence="1">
    <location>
        <begin position="278"/>
        <end position="309"/>
    </location>
</feature>
<proteinExistence type="predicted"/>
<dbReference type="AlphaFoldDB" id="A0AAV9H9A9"/>
<feature type="region of interest" description="Disordered" evidence="1">
    <location>
        <begin position="157"/>
        <end position="250"/>
    </location>
</feature>
<sequence>MAPIRRYLRITKYSVLEVRIYLDNPSLIHSWLLNARDPILPKVMESVRPLVLPKLREERERERIKKKNKKKAIKDTVTEDEFEVSIFLTETETRHSLLHKQKHLRSRLQTKLRSNSSKLTGYSAEAPIDLEGLNDGDASGDYDGDDLDVPILREEDEEGGDDDLHLADIPAINETATHSTTRGAKRRRQGVEGKDVMEIEDSDRSDDGQDDDGLFVNSGSEDGNDAPPPSKRLKEHGDGPEAAAAAQDDKKKMAMDISYEGFSIYGRVLCLVVKRRDGNTKPGGRSIPPGGVGSGGGAGGAGRPSGQAMMENWISSTQVPITEQDGEDAGDE</sequence>
<dbReference type="PANTHER" id="PTHR40635">
    <property type="match status" value="1"/>
</dbReference>
<evidence type="ECO:0000313" key="2">
    <source>
        <dbReference type="EMBL" id="KAK4456839.1"/>
    </source>
</evidence>
<dbReference type="EMBL" id="MU865160">
    <property type="protein sequence ID" value="KAK4456839.1"/>
    <property type="molecule type" value="Genomic_DNA"/>
</dbReference>
<reference evidence="2" key="2">
    <citation type="submission" date="2023-06" db="EMBL/GenBank/DDBJ databases">
        <authorList>
            <consortium name="Lawrence Berkeley National Laboratory"/>
            <person name="Mondo S.J."/>
            <person name="Hensen N."/>
            <person name="Bonometti L."/>
            <person name="Westerberg I."/>
            <person name="Brannstrom I.O."/>
            <person name="Guillou S."/>
            <person name="Cros-Aarteil S."/>
            <person name="Calhoun S."/>
            <person name="Haridas S."/>
            <person name="Kuo A."/>
            <person name="Pangilinan J."/>
            <person name="Riley R."/>
            <person name="Labutti K."/>
            <person name="Andreopoulos B."/>
            <person name="Lipzen A."/>
            <person name="Chen C."/>
            <person name="Yanf M."/>
            <person name="Daum C."/>
            <person name="Ng V."/>
            <person name="Clum A."/>
            <person name="Steindorff A."/>
            <person name="Ohm R."/>
            <person name="Martin F."/>
            <person name="Silar P."/>
            <person name="Natvig D."/>
            <person name="Lalanne C."/>
            <person name="Gautier V."/>
            <person name="Ament-Velasquez S.L."/>
            <person name="Kruys A."/>
            <person name="Hutchinson M.I."/>
            <person name="Powell A.J."/>
            <person name="Barry K."/>
            <person name="Miller A.N."/>
            <person name="Grigoriev I.V."/>
            <person name="Debuchy R."/>
            <person name="Gladieux P."/>
            <person name="Thoren M.H."/>
            <person name="Johannesson H."/>
        </authorList>
    </citation>
    <scope>NUCLEOTIDE SEQUENCE</scope>
    <source>
        <strain evidence="2">PSN324</strain>
    </source>
</reference>
<evidence type="ECO:0000313" key="3">
    <source>
        <dbReference type="Proteomes" id="UP001321749"/>
    </source>
</evidence>
<feature type="compositionally biased region" description="Acidic residues" evidence="1">
    <location>
        <begin position="198"/>
        <end position="213"/>
    </location>
</feature>
<feature type="compositionally biased region" description="Acidic residues" evidence="1">
    <location>
        <begin position="132"/>
        <end position="148"/>
    </location>
</feature>
<feature type="region of interest" description="Disordered" evidence="1">
    <location>
        <begin position="129"/>
        <end position="148"/>
    </location>
</feature>
<accession>A0AAV9H9A9</accession>
<feature type="compositionally biased region" description="Gly residues" evidence="1">
    <location>
        <begin position="290"/>
        <end position="303"/>
    </location>
</feature>